<dbReference type="SUPFAM" id="SSF53474">
    <property type="entry name" value="alpha/beta-Hydrolases"/>
    <property type="match status" value="1"/>
</dbReference>
<sequence length="447" mass="50256">MSDTRSAEINAPGRHRVCYIPEQIDKAALTSPPTARNTPIALVWRDLRTLFAVLPFLPKLLQPLSTGKSSDELSLTVRNPINLIVLVIVSCVELLIFGAIGLSCVALPGLLNVLVSVLLLAVIWLMCAPLRGSSVVYSKPEGDQIINALKRKDERWVFVNGILQSHYGLRQNCDRLARIFGRVIVGIHNPTYGLIGDLLECIIQRSFSYNNYIIRFTYDHVKAYLVNPNVHKVVLIGHSQGAIIISMVLDLLFTDLPAENMAKLEVYTFGSAASHFNNPLRAIDPDSKSPRTGVIRYIEHYVNGDDPVPRWGILYNVRRMLKNRFAGKVFIRMNTSGHMFNQHYLDFMFPLPEDRHGDDEPGFLDQIVEIDEKTPNARDQFVHKALNVPPKAPSAEDERCLSINEDMTSSDITSVKTVRELSRLWRYMEGNSPDDDDHVSVDGLSLN</sequence>
<organism evidence="2 3">
    <name type="scientific">Emydomyces testavorans</name>
    <dbReference type="NCBI Taxonomy" id="2070801"/>
    <lineage>
        <taxon>Eukaryota</taxon>
        <taxon>Fungi</taxon>
        <taxon>Dikarya</taxon>
        <taxon>Ascomycota</taxon>
        <taxon>Pezizomycotina</taxon>
        <taxon>Eurotiomycetes</taxon>
        <taxon>Eurotiomycetidae</taxon>
        <taxon>Onygenales</taxon>
        <taxon>Nannizziopsiaceae</taxon>
        <taxon>Emydomyces</taxon>
    </lineage>
</organism>
<evidence type="ECO:0000313" key="2">
    <source>
        <dbReference type="EMBL" id="WEW59402.1"/>
    </source>
</evidence>
<dbReference type="EMBL" id="CP120629">
    <property type="protein sequence ID" value="WEW59402.1"/>
    <property type="molecule type" value="Genomic_DNA"/>
</dbReference>
<accession>A0AAF0DIT0</accession>
<evidence type="ECO:0000313" key="3">
    <source>
        <dbReference type="Proteomes" id="UP001219355"/>
    </source>
</evidence>
<reference evidence="2" key="1">
    <citation type="submission" date="2023-03" db="EMBL/GenBank/DDBJ databases">
        <title>Emydomyces testavorans Genome Sequence.</title>
        <authorList>
            <person name="Hoyer L."/>
        </authorList>
    </citation>
    <scope>NUCLEOTIDE SEQUENCE</scope>
    <source>
        <strain evidence="2">16-2883</strain>
    </source>
</reference>
<keyword evidence="1" id="KW-0472">Membrane</keyword>
<dbReference type="PANTHER" id="PTHR42044:SF2">
    <property type="entry name" value="DUF676 DOMAIN-CONTAINING PROTEIN"/>
    <property type="match status" value="1"/>
</dbReference>
<keyword evidence="3" id="KW-1185">Reference proteome</keyword>
<protein>
    <submittedName>
        <fullName evidence="2">Uncharacterized protein</fullName>
    </submittedName>
</protein>
<dbReference type="AlphaFoldDB" id="A0AAF0DIT0"/>
<dbReference type="Proteomes" id="UP001219355">
    <property type="component" value="Chromosome 3"/>
</dbReference>
<gene>
    <name evidence="2" type="ORF">PRK78_004874</name>
</gene>
<proteinExistence type="predicted"/>
<keyword evidence="1" id="KW-1133">Transmembrane helix</keyword>
<evidence type="ECO:0000256" key="1">
    <source>
        <dbReference type="SAM" id="Phobius"/>
    </source>
</evidence>
<dbReference type="PANTHER" id="PTHR42044">
    <property type="entry name" value="DUF676 DOMAIN-CONTAINING PROTEIN-RELATED"/>
    <property type="match status" value="1"/>
</dbReference>
<keyword evidence="1" id="KW-0812">Transmembrane</keyword>
<dbReference type="Gene3D" id="3.40.50.1820">
    <property type="entry name" value="alpha/beta hydrolase"/>
    <property type="match status" value="1"/>
</dbReference>
<name>A0AAF0DIT0_9EURO</name>
<feature type="transmembrane region" description="Helical" evidence="1">
    <location>
        <begin position="109"/>
        <end position="130"/>
    </location>
</feature>
<dbReference type="InterPro" id="IPR029058">
    <property type="entry name" value="AB_hydrolase_fold"/>
</dbReference>
<feature type="transmembrane region" description="Helical" evidence="1">
    <location>
        <begin position="83"/>
        <end position="103"/>
    </location>
</feature>